<dbReference type="SUPFAM" id="SSF46689">
    <property type="entry name" value="Homeodomain-like"/>
    <property type="match status" value="1"/>
</dbReference>
<reference evidence="4" key="1">
    <citation type="submission" date="2024-07" db="EMBL/GenBank/DDBJ databases">
        <title>Complete genome sequences of cellulolytic bacteria, Kitasatospora sp. CMC57 and Streptomyces sp. CMC78, isolated from Japanese agricultural soil.</title>
        <authorList>
            <person name="Hashimoto T."/>
            <person name="Ito M."/>
            <person name="Iwamoto M."/>
            <person name="Fukahori D."/>
            <person name="Shoda T."/>
            <person name="Sakoda M."/>
            <person name="Morohoshi T."/>
            <person name="Mitsuboshi M."/>
            <person name="Nishizawa T."/>
        </authorList>
    </citation>
    <scope>NUCLEOTIDE SEQUENCE</scope>
    <source>
        <strain evidence="4">CMC57</strain>
    </source>
</reference>
<evidence type="ECO:0000313" key="4">
    <source>
        <dbReference type="EMBL" id="BFP45254.1"/>
    </source>
</evidence>
<dbReference type="Pfam" id="PF17932">
    <property type="entry name" value="TetR_C_24"/>
    <property type="match status" value="1"/>
</dbReference>
<dbReference type="PANTHER" id="PTHR30055">
    <property type="entry name" value="HTH-TYPE TRANSCRIPTIONAL REGULATOR RUTR"/>
    <property type="match status" value="1"/>
</dbReference>
<name>A0AB33JVD0_9ACTN</name>
<dbReference type="InterPro" id="IPR009057">
    <property type="entry name" value="Homeodomain-like_sf"/>
</dbReference>
<organism evidence="4">
    <name type="scientific">Kitasatospora sp. CMC57</name>
    <dbReference type="NCBI Taxonomy" id="3231513"/>
    <lineage>
        <taxon>Bacteria</taxon>
        <taxon>Bacillati</taxon>
        <taxon>Actinomycetota</taxon>
        <taxon>Actinomycetes</taxon>
        <taxon>Kitasatosporales</taxon>
        <taxon>Streptomycetaceae</taxon>
        <taxon>Kitasatospora</taxon>
    </lineage>
</organism>
<gene>
    <name evidence="4" type="ORF">KCMC57_16220</name>
</gene>
<feature type="DNA-binding region" description="H-T-H motif" evidence="2">
    <location>
        <begin position="42"/>
        <end position="61"/>
    </location>
</feature>
<keyword evidence="1 2" id="KW-0238">DNA-binding</keyword>
<dbReference type="EMBL" id="AP035881">
    <property type="protein sequence ID" value="BFP45254.1"/>
    <property type="molecule type" value="Genomic_DNA"/>
</dbReference>
<sequence length="220" mass="24377">MGQATGTYGGRSAQERRAERRERFLAAALQQFGDRPGYRAASVAGLCEAAGLSTRQFYEEFRNLEQVLAQLHLLVNDRTERAVLMALTDTAGLTFEERIGAVLRAYIAAATDDRRRLRIAFVEIIGVSEELERQRLTRRSRWVELIVAEAEAAVGRGEIAPRDFRIAATAFIGAVNGLLHDWTAGQFEATLAQVVDELVALLLGSVRRPGREAEPPNARR</sequence>
<evidence type="ECO:0000259" key="3">
    <source>
        <dbReference type="PROSITE" id="PS50977"/>
    </source>
</evidence>
<dbReference type="SUPFAM" id="SSF48498">
    <property type="entry name" value="Tetracyclin repressor-like, C-terminal domain"/>
    <property type="match status" value="1"/>
</dbReference>
<dbReference type="PANTHER" id="PTHR30055:SF226">
    <property type="entry name" value="HTH-TYPE TRANSCRIPTIONAL REGULATOR PKSA"/>
    <property type="match status" value="1"/>
</dbReference>
<dbReference type="Gene3D" id="1.10.357.10">
    <property type="entry name" value="Tetracycline Repressor, domain 2"/>
    <property type="match status" value="1"/>
</dbReference>
<dbReference type="GO" id="GO:0000976">
    <property type="term" value="F:transcription cis-regulatory region binding"/>
    <property type="evidence" value="ECO:0007669"/>
    <property type="project" value="TreeGrafter"/>
</dbReference>
<dbReference type="InterPro" id="IPR001647">
    <property type="entry name" value="HTH_TetR"/>
</dbReference>
<evidence type="ECO:0000256" key="1">
    <source>
        <dbReference type="ARBA" id="ARBA00023125"/>
    </source>
</evidence>
<evidence type="ECO:0000256" key="2">
    <source>
        <dbReference type="PROSITE-ProRule" id="PRU00335"/>
    </source>
</evidence>
<dbReference type="Pfam" id="PF00440">
    <property type="entry name" value="TetR_N"/>
    <property type="match status" value="1"/>
</dbReference>
<dbReference type="InterPro" id="IPR041490">
    <property type="entry name" value="KstR2_TetR_C"/>
</dbReference>
<feature type="domain" description="HTH tetR-type" evidence="3">
    <location>
        <begin position="18"/>
        <end position="79"/>
    </location>
</feature>
<dbReference type="AlphaFoldDB" id="A0AB33JVD0"/>
<dbReference type="RefSeq" id="WP_407987774.1">
    <property type="nucleotide sequence ID" value="NZ_AP035881.2"/>
</dbReference>
<dbReference type="PROSITE" id="PS50977">
    <property type="entry name" value="HTH_TETR_2"/>
    <property type="match status" value="1"/>
</dbReference>
<dbReference type="InterPro" id="IPR050109">
    <property type="entry name" value="HTH-type_TetR-like_transc_reg"/>
</dbReference>
<dbReference type="GO" id="GO:0003700">
    <property type="term" value="F:DNA-binding transcription factor activity"/>
    <property type="evidence" value="ECO:0007669"/>
    <property type="project" value="TreeGrafter"/>
</dbReference>
<dbReference type="Gene3D" id="1.10.10.60">
    <property type="entry name" value="Homeodomain-like"/>
    <property type="match status" value="1"/>
</dbReference>
<protein>
    <submittedName>
        <fullName evidence="4">TetR/AcrR family transcriptional regulator</fullName>
    </submittedName>
</protein>
<dbReference type="InterPro" id="IPR036271">
    <property type="entry name" value="Tet_transcr_reg_TetR-rel_C_sf"/>
</dbReference>
<accession>A0AB33JVD0</accession>
<proteinExistence type="predicted"/>